<accession>A0A0U5H7F8</accession>
<gene>
    <name evidence="1" type="ORF">HHUB_4246</name>
</gene>
<dbReference type="AlphaFoldDB" id="A0A0U5H7F8"/>
<sequence length="115" mass="12831">MSSDPAREEIKQLILEAKGPSNAISSREINEQVDVDSVGSFPQTREIVRELLMEGIPIASNTNGYYVIESEEQLADYVDTLDSRMTGIAERRYGILRAADQWDGDIEASDDHDVL</sequence>
<dbReference type="RefSeq" id="WP_059058669.1">
    <property type="nucleotide sequence ID" value="NZ_LN831303.1"/>
</dbReference>
<geneLocation type="plasmid" evidence="2">
    <name>pSTJ001</name>
</geneLocation>
<reference evidence="2" key="1">
    <citation type="journal article" date="2016" name="Environ. Microbiol.">
        <title>The complete genome of a viable archaeum isolated from 123-million-year-old rock salt.</title>
        <authorList>
            <person name="Jaakkola S.T."/>
            <person name="Pfeiffer F."/>
            <person name="Ravantti J.J."/>
            <person name="Guo Q."/>
            <person name="Liu Y."/>
            <person name="Chen X."/>
            <person name="Ma H."/>
            <person name="Yang C."/>
            <person name="Oksanen H.M."/>
            <person name="Bamford D.H."/>
        </authorList>
    </citation>
    <scope>NUCLEOTIDE SEQUENCE</scope>
    <source>
        <strain evidence="2">JI20-1</strain>
        <plasmid evidence="2">Plasmid pSTJ001</plasmid>
    </source>
</reference>
<keyword evidence="2" id="KW-1185">Reference proteome</keyword>
<dbReference type="KEGG" id="hhb:Hhub_4246"/>
<name>A0A0U5H7F8_9EURY</name>
<dbReference type="EMBL" id="LN831303">
    <property type="protein sequence ID" value="CQH63991.1"/>
    <property type="molecule type" value="Genomic_DNA"/>
</dbReference>
<proteinExistence type="predicted"/>
<dbReference type="GeneID" id="26660558"/>
<protein>
    <submittedName>
        <fullName evidence="1">Uncharacterized protein</fullName>
    </submittedName>
</protein>
<evidence type="ECO:0000313" key="1">
    <source>
        <dbReference type="EMBL" id="CQH63991.1"/>
    </source>
</evidence>
<dbReference type="OrthoDB" id="265600at2157"/>
<evidence type="ECO:0000313" key="2">
    <source>
        <dbReference type="Proteomes" id="UP000066737"/>
    </source>
</evidence>
<dbReference type="Proteomes" id="UP000066737">
    <property type="component" value="Plasmid pSTJ001"/>
</dbReference>
<organism evidence="1 2">
    <name type="scientific">Halobacterium hubeiense</name>
    <dbReference type="NCBI Taxonomy" id="1407499"/>
    <lineage>
        <taxon>Archaea</taxon>
        <taxon>Methanobacteriati</taxon>
        <taxon>Methanobacteriota</taxon>
        <taxon>Stenosarchaea group</taxon>
        <taxon>Halobacteria</taxon>
        <taxon>Halobacteriales</taxon>
        <taxon>Halobacteriaceae</taxon>
        <taxon>Halobacterium</taxon>
    </lineage>
</organism>